<dbReference type="RefSeq" id="WP_379720639.1">
    <property type="nucleotide sequence ID" value="NZ_JBHRYJ010000001.1"/>
</dbReference>
<comment type="caution">
    <text evidence="2">The sequence shown here is derived from an EMBL/GenBank/DDBJ whole genome shotgun (WGS) entry which is preliminary data.</text>
</comment>
<keyword evidence="3" id="KW-1185">Reference proteome</keyword>
<sequence length="178" mass="18742">MVWTDEKVKLLVQYWESGQSITQIGKQLGMTRNAVVGKAHRIGLAKRASPIMRSDKPAQPRVAPAHGGNGGGHAPHTASAGPAPAPRPAPVRVKDEAAVPHAPAQHGNQLTPAMLAALTPTTGPRCKWPIGDPKTADFDFCDHVSLPGKPYCASHCAQAYTNWNPESAVEAVKAINAA</sequence>
<feature type="region of interest" description="Disordered" evidence="1">
    <location>
        <begin position="47"/>
        <end position="92"/>
    </location>
</feature>
<organism evidence="2 3">
    <name type="scientific">Ferrovibrio xuzhouensis</name>
    <dbReference type="NCBI Taxonomy" id="1576914"/>
    <lineage>
        <taxon>Bacteria</taxon>
        <taxon>Pseudomonadati</taxon>
        <taxon>Pseudomonadota</taxon>
        <taxon>Alphaproteobacteria</taxon>
        <taxon>Rhodospirillales</taxon>
        <taxon>Rhodospirillaceae</taxon>
        <taxon>Ferrovibrio</taxon>
    </lineage>
</organism>
<dbReference type="Pfam" id="PF07750">
    <property type="entry name" value="GcrA"/>
    <property type="match status" value="1"/>
</dbReference>
<dbReference type="EMBL" id="JBHRYJ010000001">
    <property type="protein sequence ID" value="MFC3674170.1"/>
    <property type="molecule type" value="Genomic_DNA"/>
</dbReference>
<evidence type="ECO:0000313" key="2">
    <source>
        <dbReference type="EMBL" id="MFC3674170.1"/>
    </source>
</evidence>
<evidence type="ECO:0000256" key="1">
    <source>
        <dbReference type="SAM" id="MobiDB-lite"/>
    </source>
</evidence>
<protein>
    <submittedName>
        <fullName evidence="2">GcrA family cell cycle regulator</fullName>
    </submittedName>
</protein>
<dbReference type="Gene3D" id="1.10.10.60">
    <property type="entry name" value="Homeodomain-like"/>
    <property type="match status" value="1"/>
</dbReference>
<dbReference type="InterPro" id="IPR011681">
    <property type="entry name" value="GcrA"/>
</dbReference>
<gene>
    <name evidence="2" type="ORF">ACFOOQ_01365</name>
</gene>
<evidence type="ECO:0000313" key="3">
    <source>
        <dbReference type="Proteomes" id="UP001595711"/>
    </source>
</evidence>
<dbReference type="Proteomes" id="UP001595711">
    <property type="component" value="Unassembled WGS sequence"/>
</dbReference>
<accession>A0ABV7VAH6</accession>
<name>A0ABV7VAH6_9PROT</name>
<proteinExistence type="predicted"/>
<reference evidence="3" key="1">
    <citation type="journal article" date="2019" name="Int. J. Syst. Evol. Microbiol.">
        <title>The Global Catalogue of Microorganisms (GCM) 10K type strain sequencing project: providing services to taxonomists for standard genome sequencing and annotation.</title>
        <authorList>
            <consortium name="The Broad Institute Genomics Platform"/>
            <consortium name="The Broad Institute Genome Sequencing Center for Infectious Disease"/>
            <person name="Wu L."/>
            <person name="Ma J."/>
        </authorList>
    </citation>
    <scope>NUCLEOTIDE SEQUENCE [LARGE SCALE GENOMIC DNA]</scope>
    <source>
        <strain evidence="3">KCTC 42182</strain>
    </source>
</reference>